<organism evidence="3 4">
    <name type="scientific">Parabacteroides faecis</name>
    <dbReference type="NCBI Taxonomy" id="1217282"/>
    <lineage>
        <taxon>Bacteria</taxon>
        <taxon>Pseudomonadati</taxon>
        <taxon>Bacteroidota</taxon>
        <taxon>Bacteroidia</taxon>
        <taxon>Bacteroidales</taxon>
        <taxon>Tannerellaceae</taxon>
        <taxon>Parabacteroides</taxon>
    </lineage>
</organism>
<dbReference type="Proteomes" id="UP000533637">
    <property type="component" value="Unassembled WGS sequence"/>
</dbReference>
<protein>
    <submittedName>
        <fullName evidence="3">NAD(P)-dependent dehydrogenase (Short-subunit alcohol dehydrogenase family)</fullName>
    </submittedName>
</protein>
<dbReference type="EMBL" id="JACHOC010000004">
    <property type="protein sequence ID" value="MBB4622336.1"/>
    <property type="molecule type" value="Genomic_DNA"/>
</dbReference>
<dbReference type="Gene3D" id="3.40.50.720">
    <property type="entry name" value="NAD(P)-binding Rossmann-like Domain"/>
    <property type="match status" value="1"/>
</dbReference>
<dbReference type="InterPro" id="IPR020904">
    <property type="entry name" value="Sc_DH/Rdtase_CS"/>
</dbReference>
<dbReference type="InterPro" id="IPR036291">
    <property type="entry name" value="NAD(P)-bd_dom_sf"/>
</dbReference>
<dbReference type="RefSeq" id="WP_183670699.1">
    <property type="nucleotide sequence ID" value="NZ_BMPB01000013.1"/>
</dbReference>
<evidence type="ECO:0000256" key="1">
    <source>
        <dbReference type="ARBA" id="ARBA00006484"/>
    </source>
</evidence>
<dbReference type="InterPro" id="IPR051122">
    <property type="entry name" value="SDR_DHRS6-like"/>
</dbReference>
<accession>A0ABR6KLE2</accession>
<evidence type="ECO:0000313" key="3">
    <source>
        <dbReference type="EMBL" id="MBB4622336.1"/>
    </source>
</evidence>
<dbReference type="Pfam" id="PF13561">
    <property type="entry name" value="adh_short_C2"/>
    <property type="match status" value="1"/>
</dbReference>
<dbReference type="PANTHER" id="PTHR43477:SF1">
    <property type="entry name" value="DIHYDROANTICAPSIN 7-DEHYDROGENASE"/>
    <property type="match status" value="1"/>
</dbReference>
<evidence type="ECO:0000313" key="4">
    <source>
        <dbReference type="Proteomes" id="UP000533637"/>
    </source>
</evidence>
<gene>
    <name evidence="3" type="ORF">GGQ57_002236</name>
</gene>
<keyword evidence="2" id="KW-0560">Oxidoreductase</keyword>
<comment type="similarity">
    <text evidence="1">Belongs to the short-chain dehydrogenases/reductases (SDR) family.</text>
</comment>
<dbReference type="PROSITE" id="PS00061">
    <property type="entry name" value="ADH_SHORT"/>
    <property type="match status" value="1"/>
</dbReference>
<dbReference type="CDD" id="cd05233">
    <property type="entry name" value="SDR_c"/>
    <property type="match status" value="1"/>
</dbReference>
<dbReference type="PANTHER" id="PTHR43477">
    <property type="entry name" value="DIHYDROANTICAPSIN 7-DEHYDROGENASE"/>
    <property type="match status" value="1"/>
</dbReference>
<proteinExistence type="inferred from homology"/>
<keyword evidence="4" id="KW-1185">Reference proteome</keyword>
<sequence>MYNPFSLEGRTILVTGASSGIGRGISIDCAKMGATVHLVARNEERLNETLSQMEGEGHIIHKVDLCSSDDIYNMIEVIPKLDGIILCAGIIKTMPVKNINEEAISEIFNTNIIGDIKLISRILRKRKLNHGCSVIFISSVSTFNVKVGNSLYSATKGAVNSFAKAMALEVSKQDIRVNCIQPGFVPSAILGCGAIEEDCFLKFYAERHPLGFGTPTDIANCCIYLLSDAARWVTGSIFTIDGGYTLQ</sequence>
<reference evidence="3 4" key="1">
    <citation type="submission" date="2020-08" db="EMBL/GenBank/DDBJ databases">
        <title>Genomic Encyclopedia of Type Strains, Phase IV (KMG-IV): sequencing the most valuable type-strain genomes for metagenomic binning, comparative biology and taxonomic classification.</title>
        <authorList>
            <person name="Goeker M."/>
        </authorList>
    </citation>
    <scope>NUCLEOTIDE SEQUENCE [LARGE SCALE GENOMIC DNA]</scope>
    <source>
        <strain evidence="3 4">DSM 102983</strain>
    </source>
</reference>
<comment type="caution">
    <text evidence="3">The sequence shown here is derived from an EMBL/GenBank/DDBJ whole genome shotgun (WGS) entry which is preliminary data.</text>
</comment>
<name>A0ABR6KLE2_9BACT</name>
<dbReference type="PRINTS" id="PR00081">
    <property type="entry name" value="GDHRDH"/>
</dbReference>
<evidence type="ECO:0000256" key="2">
    <source>
        <dbReference type="ARBA" id="ARBA00023002"/>
    </source>
</evidence>
<dbReference type="SUPFAM" id="SSF51735">
    <property type="entry name" value="NAD(P)-binding Rossmann-fold domains"/>
    <property type="match status" value="1"/>
</dbReference>
<dbReference type="InterPro" id="IPR002347">
    <property type="entry name" value="SDR_fam"/>
</dbReference>